<comment type="subcellular location">
    <subcellularLocation>
        <location evidence="1">Membrane</location>
        <topology evidence="1">Multi-pass membrane protein</topology>
    </subcellularLocation>
</comment>
<dbReference type="PANTHER" id="PTHR34975">
    <property type="entry name" value="SPORE GERMINATION PROTEIN A2"/>
    <property type="match status" value="1"/>
</dbReference>
<dbReference type="PANTHER" id="PTHR34975:SF2">
    <property type="entry name" value="SPORE GERMINATION PROTEIN A2"/>
    <property type="match status" value="1"/>
</dbReference>
<dbReference type="RefSeq" id="WP_182300848.1">
    <property type="nucleotide sequence ID" value="NZ_CP041969.1"/>
</dbReference>
<feature type="transmembrane region" description="Helical" evidence="8">
    <location>
        <begin position="226"/>
        <end position="247"/>
    </location>
</feature>
<evidence type="ECO:0000313" key="10">
    <source>
        <dbReference type="Proteomes" id="UP000515679"/>
    </source>
</evidence>
<evidence type="ECO:0000256" key="4">
    <source>
        <dbReference type="ARBA" id="ARBA00022544"/>
    </source>
</evidence>
<feature type="transmembrane region" description="Helical" evidence="8">
    <location>
        <begin position="197"/>
        <end position="214"/>
    </location>
</feature>
<feature type="transmembrane region" description="Helical" evidence="8">
    <location>
        <begin position="93"/>
        <end position="112"/>
    </location>
</feature>
<comment type="similarity">
    <text evidence="2">Belongs to the amino acid-polyamine-organocation (APC) superfamily. Spore germination protein (SGP) (TC 2.A.3.9) family.</text>
</comment>
<feature type="transmembrane region" description="Helical" evidence="8">
    <location>
        <begin position="309"/>
        <end position="326"/>
    </location>
</feature>
<sequence>MKHATPSKELMLLKNQTFSLLQISMVLILSIGMMNHVLVIPLLLDASGRDSWISTIVTFVVLIPFFLIVAQISKLTNQRSYLNEIESRYGKWLSRWIACTLSVYLVLSAAITGKDLTTWTNASYLPQTPPLVIAASFIILAMFTASKGLRSVAYSAAILFPFIVLFGEFVMVANIPHKDYSLLFPVFEEGYASVGRGVSYPGTGLVEILLLLFVQHRISTPIQKRHILLIAFLLSGLTLGPLIGGIAEFGPEESALQRYPAFEEWRLVKIGDFLEHLDFLSIFQWVSGAFVRLSFTFLLITEVCGTKKLVLPIASLLVFCMILFPVGDITFVDLLSRFYFPLCFYAMLSFTAVLYLLIALPNKSKRVNPS</sequence>
<feature type="transmembrane region" description="Helical" evidence="8">
    <location>
        <begin position="282"/>
        <end position="300"/>
    </location>
</feature>
<evidence type="ECO:0000313" key="9">
    <source>
        <dbReference type="EMBL" id="QMV44602.1"/>
    </source>
</evidence>
<evidence type="ECO:0000256" key="6">
    <source>
        <dbReference type="ARBA" id="ARBA00022989"/>
    </source>
</evidence>
<organism evidence="9 10">
    <name type="scientific">Cohnella cholangitidis</name>
    <dbReference type="NCBI Taxonomy" id="2598458"/>
    <lineage>
        <taxon>Bacteria</taxon>
        <taxon>Bacillati</taxon>
        <taxon>Bacillota</taxon>
        <taxon>Bacilli</taxon>
        <taxon>Bacillales</taxon>
        <taxon>Paenibacillaceae</taxon>
        <taxon>Cohnella</taxon>
    </lineage>
</organism>
<evidence type="ECO:0000256" key="1">
    <source>
        <dbReference type="ARBA" id="ARBA00004141"/>
    </source>
</evidence>
<feature type="transmembrane region" description="Helical" evidence="8">
    <location>
        <begin position="338"/>
        <end position="360"/>
    </location>
</feature>
<feature type="transmembrane region" description="Helical" evidence="8">
    <location>
        <begin position="20"/>
        <end position="40"/>
    </location>
</feature>
<evidence type="ECO:0000256" key="5">
    <source>
        <dbReference type="ARBA" id="ARBA00022692"/>
    </source>
</evidence>
<evidence type="ECO:0000256" key="8">
    <source>
        <dbReference type="SAM" id="Phobius"/>
    </source>
</evidence>
<feature type="transmembrane region" description="Helical" evidence="8">
    <location>
        <begin position="124"/>
        <end position="145"/>
    </location>
</feature>
<dbReference type="Pfam" id="PF03845">
    <property type="entry name" value="Spore_permease"/>
    <property type="match status" value="1"/>
</dbReference>
<keyword evidence="3" id="KW-0813">Transport</keyword>
<dbReference type="KEGG" id="cchl:FPL14_28095"/>
<evidence type="ECO:0000256" key="2">
    <source>
        <dbReference type="ARBA" id="ARBA00007998"/>
    </source>
</evidence>
<keyword evidence="6 8" id="KW-1133">Transmembrane helix</keyword>
<gene>
    <name evidence="9" type="ORF">FPL14_28095</name>
</gene>
<keyword evidence="5 8" id="KW-0812">Transmembrane</keyword>
<dbReference type="AlphaFoldDB" id="A0A7G5C5W8"/>
<accession>A0A7G5C5W8</accession>
<name>A0A7G5C5W8_9BACL</name>
<dbReference type="InterPro" id="IPR004761">
    <property type="entry name" value="Spore_GerAB"/>
</dbReference>
<dbReference type="GO" id="GO:0009847">
    <property type="term" value="P:spore germination"/>
    <property type="evidence" value="ECO:0007669"/>
    <property type="project" value="InterPro"/>
</dbReference>
<keyword evidence="7 8" id="KW-0472">Membrane</keyword>
<keyword evidence="10" id="KW-1185">Reference proteome</keyword>
<dbReference type="GO" id="GO:0016020">
    <property type="term" value="C:membrane"/>
    <property type="evidence" value="ECO:0007669"/>
    <property type="project" value="UniProtKB-SubCell"/>
</dbReference>
<feature type="transmembrane region" description="Helical" evidence="8">
    <location>
        <begin position="152"/>
        <end position="177"/>
    </location>
</feature>
<evidence type="ECO:0000256" key="3">
    <source>
        <dbReference type="ARBA" id="ARBA00022448"/>
    </source>
</evidence>
<reference evidence="9 10" key="1">
    <citation type="submission" date="2019-07" db="EMBL/GenBank/DDBJ databases">
        <authorList>
            <person name="Kim J.K."/>
            <person name="Cheong H.-M."/>
            <person name="Choi Y."/>
            <person name="Hwang K.J."/>
            <person name="Lee S."/>
            <person name="Choi C."/>
        </authorList>
    </citation>
    <scope>NUCLEOTIDE SEQUENCE [LARGE SCALE GENOMIC DNA]</scope>
    <source>
        <strain evidence="9 10">KS 22</strain>
    </source>
</reference>
<dbReference type="EMBL" id="CP041969">
    <property type="protein sequence ID" value="QMV44602.1"/>
    <property type="molecule type" value="Genomic_DNA"/>
</dbReference>
<evidence type="ECO:0000256" key="7">
    <source>
        <dbReference type="ARBA" id="ARBA00023136"/>
    </source>
</evidence>
<dbReference type="Proteomes" id="UP000515679">
    <property type="component" value="Chromosome"/>
</dbReference>
<proteinExistence type="inferred from homology"/>
<feature type="transmembrane region" description="Helical" evidence="8">
    <location>
        <begin position="52"/>
        <end position="72"/>
    </location>
</feature>
<protein>
    <submittedName>
        <fullName evidence="9">GerAB/ArcD/ProY family transporter</fullName>
    </submittedName>
</protein>
<keyword evidence="4" id="KW-0309">Germination</keyword>
<dbReference type="NCBIfam" id="TIGR00912">
    <property type="entry name" value="2A0309"/>
    <property type="match status" value="1"/>
</dbReference>